<comment type="caution">
    <text evidence="1">The sequence shown here is derived from an EMBL/GenBank/DDBJ whole genome shotgun (WGS) entry which is preliminary data.</text>
</comment>
<keyword evidence="1" id="KW-0328">Glycosyltransferase</keyword>
<sequence>MIMLGCFGIEFVDLSFLCLCSSIFSGSDDRVRGGAGFVGLPAEQCRICRCCSLFLQFSFSLIVLLGIRNWPKLATSGCY</sequence>
<accession>A0AAX6I5S2</accession>
<proteinExistence type="predicted"/>
<dbReference type="Proteomes" id="UP001140949">
    <property type="component" value="Unassembled WGS sequence"/>
</dbReference>
<keyword evidence="1" id="KW-0808">Transferase</keyword>
<organism evidence="1 2">
    <name type="scientific">Iris pallida</name>
    <name type="common">Sweet iris</name>
    <dbReference type="NCBI Taxonomy" id="29817"/>
    <lineage>
        <taxon>Eukaryota</taxon>
        <taxon>Viridiplantae</taxon>
        <taxon>Streptophyta</taxon>
        <taxon>Embryophyta</taxon>
        <taxon>Tracheophyta</taxon>
        <taxon>Spermatophyta</taxon>
        <taxon>Magnoliopsida</taxon>
        <taxon>Liliopsida</taxon>
        <taxon>Asparagales</taxon>
        <taxon>Iridaceae</taxon>
        <taxon>Iridoideae</taxon>
        <taxon>Irideae</taxon>
        <taxon>Iris</taxon>
    </lineage>
</organism>
<reference evidence="1" key="1">
    <citation type="journal article" date="2023" name="GigaByte">
        <title>Genome assembly of the bearded iris, Iris pallida Lam.</title>
        <authorList>
            <person name="Bruccoleri R.E."/>
            <person name="Oakeley E.J."/>
            <person name="Faust A.M.E."/>
            <person name="Altorfer M."/>
            <person name="Dessus-Babus S."/>
            <person name="Burckhardt D."/>
            <person name="Oertli M."/>
            <person name="Naumann U."/>
            <person name="Petersen F."/>
            <person name="Wong J."/>
        </authorList>
    </citation>
    <scope>NUCLEOTIDE SEQUENCE</scope>
    <source>
        <strain evidence="1">GSM-AAB239-AS_SAM_17_03QT</strain>
    </source>
</reference>
<gene>
    <name evidence="1" type="ORF">M6B38_274115</name>
</gene>
<keyword evidence="2" id="KW-1185">Reference proteome</keyword>
<name>A0AAX6I5S2_IRIPA</name>
<evidence type="ECO:0000313" key="2">
    <source>
        <dbReference type="Proteomes" id="UP001140949"/>
    </source>
</evidence>
<evidence type="ECO:0000313" key="1">
    <source>
        <dbReference type="EMBL" id="KAJ6848398.1"/>
    </source>
</evidence>
<reference evidence="1" key="2">
    <citation type="submission" date="2023-04" db="EMBL/GenBank/DDBJ databases">
        <authorList>
            <person name="Bruccoleri R.E."/>
            <person name="Oakeley E.J."/>
            <person name="Faust A.-M."/>
            <person name="Dessus-Babus S."/>
            <person name="Altorfer M."/>
            <person name="Burckhardt D."/>
            <person name="Oertli M."/>
            <person name="Naumann U."/>
            <person name="Petersen F."/>
            <person name="Wong J."/>
        </authorList>
    </citation>
    <scope>NUCLEOTIDE SEQUENCE</scope>
    <source>
        <strain evidence="1">GSM-AAB239-AS_SAM_17_03QT</strain>
        <tissue evidence="1">Leaf</tissue>
    </source>
</reference>
<dbReference type="AlphaFoldDB" id="A0AAX6I5S2"/>
<protein>
    <submittedName>
        <fullName evidence="1">GPI mannosyltransferase 2 isoform X1</fullName>
    </submittedName>
</protein>
<dbReference type="GO" id="GO:0016757">
    <property type="term" value="F:glycosyltransferase activity"/>
    <property type="evidence" value="ECO:0007669"/>
    <property type="project" value="UniProtKB-KW"/>
</dbReference>
<dbReference type="EMBL" id="JANAVB010004600">
    <property type="protein sequence ID" value="KAJ6848398.1"/>
    <property type="molecule type" value="Genomic_DNA"/>
</dbReference>